<feature type="domain" description="PIN" evidence="1">
    <location>
        <begin position="6"/>
        <end position="112"/>
    </location>
</feature>
<keyword evidence="4" id="KW-1185">Reference proteome</keyword>
<evidence type="ECO:0000313" key="4">
    <source>
        <dbReference type="Proteomes" id="UP000031532"/>
    </source>
</evidence>
<dbReference type="Pfam" id="PF13470">
    <property type="entry name" value="PIN_3"/>
    <property type="match status" value="1"/>
</dbReference>
<dbReference type="Pfam" id="PF26343">
    <property type="entry name" value="VapC50_C"/>
    <property type="match status" value="1"/>
</dbReference>
<organism evidence="3 4">
    <name type="scientific">Scytonema millei VB511283</name>
    <dbReference type="NCBI Taxonomy" id="1245923"/>
    <lineage>
        <taxon>Bacteria</taxon>
        <taxon>Bacillati</taxon>
        <taxon>Cyanobacteriota</taxon>
        <taxon>Cyanophyceae</taxon>
        <taxon>Nostocales</taxon>
        <taxon>Scytonemataceae</taxon>
        <taxon>Scytonema</taxon>
    </lineage>
</organism>
<proteinExistence type="predicted"/>
<dbReference type="EMBL" id="JTJC03000004">
    <property type="protein sequence ID" value="NHC35948.1"/>
    <property type="molecule type" value="Genomic_DNA"/>
</dbReference>
<feature type="domain" description="VapC50 C-terminal" evidence="2">
    <location>
        <begin position="130"/>
        <end position="184"/>
    </location>
</feature>
<comment type="caution">
    <text evidence="3">The sequence shown here is derived from an EMBL/GenBank/DDBJ whole genome shotgun (WGS) entry which is preliminary data.</text>
</comment>
<sequence length="192" mass="21768">MAFFTAVYDASVLYPAPLRDFLMWLALTDLFKARWTDEIHDEWMRNVLLNRPDLTLAQLTRTKNLMNANVRDCLVTDYSSLIPSLELPDPDDLHVLAAAIRSAASFIVTFNLKDFPMVALAPYGVEAIHPDEFILQLIDLNAVEVGYAANRQLSTLKNPPRTQDEYLDTLIKQGLPQSAASLRELFEEMPEI</sequence>
<name>A0A9X5E6Q8_9CYAN</name>
<dbReference type="OrthoDB" id="211933at2"/>
<dbReference type="InterPro" id="IPR058652">
    <property type="entry name" value="VapC50_C"/>
</dbReference>
<evidence type="ECO:0000259" key="1">
    <source>
        <dbReference type="Pfam" id="PF13470"/>
    </source>
</evidence>
<dbReference type="Proteomes" id="UP000031532">
    <property type="component" value="Unassembled WGS sequence"/>
</dbReference>
<dbReference type="RefSeq" id="WP_039712346.1">
    <property type="nucleotide sequence ID" value="NZ_JTJC03000004.1"/>
</dbReference>
<dbReference type="AlphaFoldDB" id="A0A9X5E6Q8"/>
<accession>A0A9X5E6Q8</accession>
<evidence type="ECO:0000313" key="3">
    <source>
        <dbReference type="EMBL" id="NHC35948.1"/>
    </source>
</evidence>
<evidence type="ECO:0000259" key="2">
    <source>
        <dbReference type="Pfam" id="PF26343"/>
    </source>
</evidence>
<reference evidence="3 4" key="1">
    <citation type="journal article" date="2015" name="Genome Announc.">
        <title>Draft Genome Sequence of the Terrestrial Cyanobacterium Scytonema millei VB511283, Isolated from Eastern India.</title>
        <authorList>
            <person name="Sen D."/>
            <person name="Chandrababunaidu M.M."/>
            <person name="Singh D."/>
            <person name="Sanghi N."/>
            <person name="Ghorai A."/>
            <person name="Mishra G.P."/>
            <person name="Madduluri M."/>
            <person name="Adhikary S.P."/>
            <person name="Tripathy S."/>
        </authorList>
    </citation>
    <scope>NUCLEOTIDE SEQUENCE [LARGE SCALE GENOMIC DNA]</scope>
    <source>
        <strain evidence="3 4">VB511283</strain>
    </source>
</reference>
<protein>
    <submittedName>
        <fullName evidence="3">PIN domain-containing protein</fullName>
    </submittedName>
</protein>
<dbReference type="InterPro" id="IPR002716">
    <property type="entry name" value="PIN_dom"/>
</dbReference>
<gene>
    <name evidence="3" type="ORF">QH73_0015015</name>
</gene>